<evidence type="ECO:0000256" key="1">
    <source>
        <dbReference type="ARBA" id="ARBA00022448"/>
    </source>
</evidence>
<dbReference type="InterPro" id="IPR002178">
    <property type="entry name" value="PTS_EIIA_type-2_dom"/>
</dbReference>
<evidence type="ECO:0000256" key="2">
    <source>
        <dbReference type="ARBA" id="ARBA00022553"/>
    </source>
</evidence>
<dbReference type="Proteomes" id="UP000184263">
    <property type="component" value="Unassembled WGS sequence"/>
</dbReference>
<protein>
    <submittedName>
        <fullName evidence="7">PTS system IIA component, Fru family</fullName>
    </submittedName>
</protein>
<keyword evidence="4" id="KW-0808">Transferase</keyword>
<keyword evidence="2" id="KW-0597">Phosphoprotein</keyword>
<dbReference type="SUPFAM" id="SSF55804">
    <property type="entry name" value="Phoshotransferase/anion transport protein"/>
    <property type="match status" value="1"/>
</dbReference>
<dbReference type="OrthoDB" id="95460at2"/>
<proteinExistence type="predicted"/>
<gene>
    <name evidence="7" type="ORF">SAMN05216582_10981</name>
</gene>
<dbReference type="Gene3D" id="3.40.930.10">
    <property type="entry name" value="Mannitol-specific EII, Chain A"/>
    <property type="match status" value="1"/>
</dbReference>
<keyword evidence="3" id="KW-0762">Sugar transport</keyword>
<dbReference type="PROSITE" id="PS00372">
    <property type="entry name" value="PTS_EIIA_TYPE_2_HIS"/>
    <property type="match status" value="1"/>
</dbReference>
<dbReference type="Pfam" id="PF00359">
    <property type="entry name" value="PTS_EIIA_2"/>
    <property type="match status" value="1"/>
</dbReference>
<dbReference type="GO" id="GO:0009401">
    <property type="term" value="P:phosphoenolpyruvate-dependent sugar phosphotransferase system"/>
    <property type="evidence" value="ECO:0007669"/>
    <property type="project" value="UniProtKB-KW"/>
</dbReference>
<dbReference type="InterPro" id="IPR051541">
    <property type="entry name" value="PTS_SugarTrans_NitroReg"/>
</dbReference>
<dbReference type="GO" id="GO:0008982">
    <property type="term" value="F:protein-N(PI)-phosphohistidine-sugar phosphotransferase activity"/>
    <property type="evidence" value="ECO:0007669"/>
    <property type="project" value="InterPro"/>
</dbReference>
<evidence type="ECO:0000313" key="7">
    <source>
        <dbReference type="EMBL" id="SHK61314.1"/>
    </source>
</evidence>
<dbReference type="InterPro" id="IPR004715">
    <property type="entry name" value="PTS_IIA_fruc"/>
</dbReference>
<dbReference type="InterPro" id="IPR016152">
    <property type="entry name" value="PTrfase/Anion_transptr"/>
</dbReference>
<evidence type="ECO:0000259" key="6">
    <source>
        <dbReference type="PROSITE" id="PS51094"/>
    </source>
</evidence>
<keyword evidence="5" id="KW-0598">Phosphotransferase system</keyword>
<reference evidence="7 8" key="1">
    <citation type="submission" date="2016-11" db="EMBL/GenBank/DDBJ databases">
        <authorList>
            <person name="Jaros S."/>
            <person name="Januszkiewicz K."/>
            <person name="Wedrychowicz H."/>
        </authorList>
    </citation>
    <scope>NUCLEOTIDE SEQUENCE [LARGE SCALE GENOMIC DNA]</scope>
    <source>
        <strain evidence="7 8">HD4</strain>
    </source>
</reference>
<dbReference type="PANTHER" id="PTHR47738">
    <property type="entry name" value="PTS SYSTEM FRUCTOSE-LIKE EIIA COMPONENT-RELATED"/>
    <property type="match status" value="1"/>
</dbReference>
<dbReference type="EMBL" id="FRBC01000009">
    <property type="protein sequence ID" value="SHK61314.1"/>
    <property type="molecule type" value="Genomic_DNA"/>
</dbReference>
<evidence type="ECO:0000256" key="3">
    <source>
        <dbReference type="ARBA" id="ARBA00022597"/>
    </source>
</evidence>
<evidence type="ECO:0000256" key="4">
    <source>
        <dbReference type="ARBA" id="ARBA00022679"/>
    </source>
</evidence>
<evidence type="ECO:0000256" key="5">
    <source>
        <dbReference type="ARBA" id="ARBA00022683"/>
    </source>
</evidence>
<dbReference type="RefSeq" id="WP_073089205.1">
    <property type="nucleotide sequence ID" value="NZ_FRBC01000009.1"/>
</dbReference>
<dbReference type="PANTHER" id="PTHR47738:SF2">
    <property type="entry name" value="PTS SYSTEM FRUCTOSE-LIKE EIIA COMPONENT"/>
    <property type="match status" value="1"/>
</dbReference>
<dbReference type="CDD" id="cd00211">
    <property type="entry name" value="PTS_IIA_fru"/>
    <property type="match status" value="1"/>
</dbReference>
<dbReference type="NCBIfam" id="TIGR00848">
    <property type="entry name" value="fruA"/>
    <property type="match status" value="1"/>
</dbReference>
<dbReference type="GO" id="GO:0016020">
    <property type="term" value="C:membrane"/>
    <property type="evidence" value="ECO:0007669"/>
    <property type="project" value="InterPro"/>
</dbReference>
<name>A0A1M6TWP4_SELRU</name>
<evidence type="ECO:0000313" key="8">
    <source>
        <dbReference type="Proteomes" id="UP000184263"/>
    </source>
</evidence>
<dbReference type="PROSITE" id="PS51094">
    <property type="entry name" value="PTS_EIIA_TYPE_2"/>
    <property type="match status" value="1"/>
</dbReference>
<dbReference type="AlphaFoldDB" id="A0A1M6TWP4"/>
<keyword evidence="1" id="KW-0813">Transport</keyword>
<sequence>MEEQASVLDVIDAGTVLTHLQAHDKAEVLSMMADSLEEAGYLQDKEIYLQDVYQRESEGVTGIGGYIAIPHGKSAGVRKIGVSIAVLDEEIPWESLDGQGVKGIILFAVGNDDRGARSHLKLLSLFARKLGREEVVHDLLAADSAADVRKAFMN</sequence>
<accession>A0A1M6TWP4</accession>
<feature type="domain" description="PTS EIIA type-2" evidence="6">
    <location>
        <begin position="9"/>
        <end position="154"/>
    </location>
</feature>
<organism evidence="7 8">
    <name type="scientific">Selenomonas ruminantium</name>
    <dbReference type="NCBI Taxonomy" id="971"/>
    <lineage>
        <taxon>Bacteria</taxon>
        <taxon>Bacillati</taxon>
        <taxon>Bacillota</taxon>
        <taxon>Negativicutes</taxon>
        <taxon>Selenomonadales</taxon>
        <taxon>Selenomonadaceae</taxon>
        <taxon>Selenomonas</taxon>
    </lineage>
</organism>